<dbReference type="InterPro" id="IPR013783">
    <property type="entry name" value="Ig-like_fold"/>
</dbReference>
<dbReference type="InterPro" id="IPR001919">
    <property type="entry name" value="CBD2"/>
</dbReference>
<dbReference type="PROSITE" id="PS50853">
    <property type="entry name" value="FN3"/>
    <property type="match status" value="4"/>
</dbReference>
<keyword evidence="2" id="KW-0119">Carbohydrate metabolism</keyword>
<feature type="domain" description="Fibronectin type-III" evidence="6">
    <location>
        <begin position="243"/>
        <end position="331"/>
    </location>
</feature>
<keyword evidence="5" id="KW-0732">Signal</keyword>
<evidence type="ECO:0000313" key="9">
    <source>
        <dbReference type="Proteomes" id="UP001332243"/>
    </source>
</evidence>
<sequence length="539" mass="56810">MRAVPSRRTRLNIRDLVVAVVSAGLVAAFATPAYAAAEDTEPPTAPGPVTVVESTETSVVLTWTPSTDNVGVVRYQVNRFYTDMGYSYTTDTNSIEITGLRASQTSFYSVVAVDAAGNRSPYSGTVRVTQPPGDSQPPTVPGQPVASEIGKTSVLLTWPRSTDNIMLNRYEILRVTDDGSTVVGDASQHPPGRDQFRVSGLTPDTTYTFAVRAVDDAGNVSGASPTVTVTTLDADADTTPPSRPGEITVVEATGTSVLLTWAASTDDVGVDRYEVSQIFTDVAVLHRTDTNSIRLTNLQPSRAYTFSVFAVDAAGNRSTSPPSLRFIAPPGDAEPPTAPSGLATTVVGREEVGLTWSPSRDNVVLQRYEVVSVTPDGNTVVAVVNLLPPAPPSTGAVVRGLSEGTTYTFAVRAVDEAGNESPLSAPVTVTTRSGPEEGCTASYDVVWWPGGMLVNIKIRNTGSTVFDEWTFGWTLPASQQLHSVWGAELLSRGGDSVIVRHPRYRPTLEPGDTATISYTASGSTGPSGPILNGIACQAG</sequence>
<dbReference type="Proteomes" id="UP001332243">
    <property type="component" value="Unassembled WGS sequence"/>
</dbReference>
<proteinExistence type="predicted"/>
<evidence type="ECO:0000256" key="3">
    <source>
        <dbReference type="ARBA" id="ARBA00023295"/>
    </source>
</evidence>
<dbReference type="PANTHER" id="PTHR46708">
    <property type="entry name" value="TENASCIN"/>
    <property type="match status" value="1"/>
</dbReference>
<dbReference type="RefSeq" id="WP_331213288.1">
    <property type="nucleotide sequence ID" value="NZ_JAZGQK010000006.1"/>
</dbReference>
<dbReference type="SUPFAM" id="SSF49265">
    <property type="entry name" value="Fibronectin type III"/>
    <property type="match status" value="2"/>
</dbReference>
<dbReference type="Pfam" id="PF00553">
    <property type="entry name" value="CBM_2"/>
    <property type="match status" value="1"/>
</dbReference>
<evidence type="ECO:0000313" key="8">
    <source>
        <dbReference type="EMBL" id="MEE6258159.1"/>
    </source>
</evidence>
<dbReference type="InterPro" id="IPR003961">
    <property type="entry name" value="FN3_dom"/>
</dbReference>
<dbReference type="InterPro" id="IPR012291">
    <property type="entry name" value="CBM2_carb-bd_dom_sf"/>
</dbReference>
<organism evidence="8 9">
    <name type="scientific">Plantactinospora sonchi</name>
    <dbReference type="NCBI Taxonomy" id="1544735"/>
    <lineage>
        <taxon>Bacteria</taxon>
        <taxon>Bacillati</taxon>
        <taxon>Actinomycetota</taxon>
        <taxon>Actinomycetes</taxon>
        <taxon>Micromonosporales</taxon>
        <taxon>Micromonosporaceae</taxon>
        <taxon>Plantactinospora</taxon>
    </lineage>
</organism>
<feature type="domain" description="Fibronectin type-III" evidence="6">
    <location>
        <begin position="45"/>
        <end position="133"/>
    </location>
</feature>
<dbReference type="SUPFAM" id="SSF49384">
    <property type="entry name" value="Carbohydrate-binding domain"/>
    <property type="match status" value="1"/>
</dbReference>
<dbReference type="Pfam" id="PF00041">
    <property type="entry name" value="fn3"/>
    <property type="match status" value="4"/>
</dbReference>
<feature type="domain" description="Fibronectin type-III" evidence="6">
    <location>
        <begin position="140"/>
        <end position="234"/>
    </location>
</feature>
<keyword evidence="4" id="KW-0624">Polysaccharide degradation</keyword>
<dbReference type="PANTHER" id="PTHR46708:SF2">
    <property type="entry name" value="FIBRONECTIN TYPE-III DOMAIN-CONTAINING PROTEIN"/>
    <property type="match status" value="1"/>
</dbReference>
<dbReference type="CDD" id="cd00063">
    <property type="entry name" value="FN3"/>
    <property type="match status" value="4"/>
</dbReference>
<feature type="chain" id="PRO_5046591400" evidence="5">
    <location>
        <begin position="36"/>
        <end position="539"/>
    </location>
</feature>
<keyword evidence="3" id="KW-0378">Hydrolase</keyword>
<comment type="caution">
    <text evidence="8">The sequence shown here is derived from an EMBL/GenBank/DDBJ whole genome shotgun (WGS) entry which is preliminary data.</text>
</comment>
<dbReference type="InterPro" id="IPR050991">
    <property type="entry name" value="ECM_Regulatory_Proteins"/>
</dbReference>
<dbReference type="SMART" id="SM00060">
    <property type="entry name" value="FN3"/>
    <property type="match status" value="4"/>
</dbReference>
<dbReference type="InterPro" id="IPR036116">
    <property type="entry name" value="FN3_sf"/>
</dbReference>
<evidence type="ECO:0000256" key="5">
    <source>
        <dbReference type="SAM" id="SignalP"/>
    </source>
</evidence>
<dbReference type="PROSITE" id="PS51173">
    <property type="entry name" value="CBM2"/>
    <property type="match status" value="1"/>
</dbReference>
<name>A0ABU7RPI2_9ACTN</name>
<reference evidence="8 9" key="1">
    <citation type="submission" date="2024-01" db="EMBL/GenBank/DDBJ databases">
        <title>Genome insights into Plantactinospora sonchi sp. nov.</title>
        <authorList>
            <person name="Wang L."/>
        </authorList>
    </citation>
    <scope>NUCLEOTIDE SEQUENCE [LARGE SCALE GENOMIC DNA]</scope>
    <source>
        <strain evidence="8 9">NEAU-QY2</strain>
    </source>
</reference>
<evidence type="ECO:0000256" key="1">
    <source>
        <dbReference type="ARBA" id="ARBA00022737"/>
    </source>
</evidence>
<dbReference type="Gene3D" id="2.60.40.10">
    <property type="entry name" value="Immunoglobulins"/>
    <property type="match status" value="4"/>
</dbReference>
<keyword evidence="1" id="KW-0677">Repeat</keyword>
<keyword evidence="3" id="KW-0326">Glycosidase</keyword>
<evidence type="ECO:0000259" key="7">
    <source>
        <dbReference type="PROSITE" id="PS51173"/>
    </source>
</evidence>
<protein>
    <submittedName>
        <fullName evidence="8">Fibronectin type III domain-containing protein</fullName>
    </submittedName>
</protein>
<feature type="domain" description="Fibronectin type-III" evidence="6">
    <location>
        <begin position="338"/>
        <end position="434"/>
    </location>
</feature>
<accession>A0ABU7RPI2</accession>
<evidence type="ECO:0000259" key="6">
    <source>
        <dbReference type="PROSITE" id="PS50853"/>
    </source>
</evidence>
<dbReference type="InterPro" id="IPR008965">
    <property type="entry name" value="CBM2/CBM3_carb-bd_dom_sf"/>
</dbReference>
<evidence type="ECO:0000256" key="2">
    <source>
        <dbReference type="ARBA" id="ARBA00023277"/>
    </source>
</evidence>
<dbReference type="SMART" id="SM00637">
    <property type="entry name" value="CBD_II"/>
    <property type="match status" value="1"/>
</dbReference>
<evidence type="ECO:0000256" key="4">
    <source>
        <dbReference type="ARBA" id="ARBA00023326"/>
    </source>
</evidence>
<feature type="signal peptide" evidence="5">
    <location>
        <begin position="1"/>
        <end position="35"/>
    </location>
</feature>
<dbReference type="Gene3D" id="2.60.40.290">
    <property type="match status" value="1"/>
</dbReference>
<keyword evidence="9" id="KW-1185">Reference proteome</keyword>
<gene>
    <name evidence="8" type="ORF">V1633_06580</name>
</gene>
<feature type="domain" description="CBM2" evidence="7">
    <location>
        <begin position="432"/>
        <end position="539"/>
    </location>
</feature>
<dbReference type="EMBL" id="JAZGQK010000006">
    <property type="protein sequence ID" value="MEE6258159.1"/>
    <property type="molecule type" value="Genomic_DNA"/>
</dbReference>